<dbReference type="Proteomes" id="UP000198346">
    <property type="component" value="Unassembled WGS sequence"/>
</dbReference>
<dbReference type="EMBL" id="FZQA01000002">
    <property type="protein sequence ID" value="SNT72223.1"/>
    <property type="molecule type" value="Genomic_DNA"/>
</dbReference>
<organism evidence="4 5">
    <name type="scientific">Amphiplicatus metriothermophilus</name>
    <dbReference type="NCBI Taxonomy" id="1519374"/>
    <lineage>
        <taxon>Bacteria</taxon>
        <taxon>Pseudomonadati</taxon>
        <taxon>Pseudomonadota</taxon>
        <taxon>Alphaproteobacteria</taxon>
        <taxon>Parvularculales</taxon>
        <taxon>Parvularculaceae</taxon>
        <taxon>Amphiplicatus</taxon>
    </lineage>
</organism>
<dbReference type="InterPro" id="IPR008978">
    <property type="entry name" value="HSP20-like_chaperone"/>
</dbReference>
<proteinExistence type="inferred from homology"/>
<dbReference type="Pfam" id="PF00011">
    <property type="entry name" value="HSP20"/>
    <property type="match status" value="1"/>
</dbReference>
<dbReference type="Gene3D" id="2.60.40.790">
    <property type="match status" value="1"/>
</dbReference>
<name>A0A239PQ98_9PROT</name>
<dbReference type="InterPro" id="IPR002068">
    <property type="entry name" value="A-crystallin/Hsp20_dom"/>
</dbReference>
<accession>A0A239PQ98</accession>
<comment type="similarity">
    <text evidence="1 2">Belongs to the small heat shock protein (HSP20) family.</text>
</comment>
<dbReference type="InterPro" id="IPR031107">
    <property type="entry name" value="Small_HSP"/>
</dbReference>
<dbReference type="SUPFAM" id="SSF49764">
    <property type="entry name" value="HSP20-like chaperones"/>
    <property type="match status" value="1"/>
</dbReference>
<evidence type="ECO:0000256" key="1">
    <source>
        <dbReference type="PROSITE-ProRule" id="PRU00285"/>
    </source>
</evidence>
<dbReference type="PANTHER" id="PTHR11527">
    <property type="entry name" value="HEAT-SHOCK PROTEIN 20 FAMILY MEMBER"/>
    <property type="match status" value="1"/>
</dbReference>
<evidence type="ECO:0000256" key="2">
    <source>
        <dbReference type="RuleBase" id="RU003616"/>
    </source>
</evidence>
<dbReference type="AlphaFoldDB" id="A0A239PQ98"/>
<keyword evidence="5" id="KW-1185">Reference proteome</keyword>
<gene>
    <name evidence="4" type="ORF">SAMN06297382_1260</name>
</gene>
<reference evidence="4 5" key="1">
    <citation type="submission" date="2017-07" db="EMBL/GenBank/DDBJ databases">
        <authorList>
            <person name="Sun Z.S."/>
            <person name="Albrecht U."/>
            <person name="Echele G."/>
            <person name="Lee C.C."/>
        </authorList>
    </citation>
    <scope>NUCLEOTIDE SEQUENCE [LARGE SCALE GENOMIC DNA]</scope>
    <source>
        <strain evidence="4 5">CGMCC 1.12710</strain>
    </source>
</reference>
<sequence>MSMELVKSDAGANVTPFEERRPRALYRPATDIFETDDAVVLELELPGVARDSVDVSLENRVLTIRGQTPRRKREGWQQIYAEYGEGDYERVFSLSEEIDRDKIQASFRNGVLRLELPKVDTAKTRRINVKAA</sequence>
<evidence type="ECO:0000313" key="5">
    <source>
        <dbReference type="Proteomes" id="UP000198346"/>
    </source>
</evidence>
<dbReference type="PROSITE" id="PS01031">
    <property type="entry name" value="SHSP"/>
    <property type="match status" value="1"/>
</dbReference>
<dbReference type="CDD" id="cd06464">
    <property type="entry name" value="ACD_sHsps-like"/>
    <property type="match status" value="1"/>
</dbReference>
<dbReference type="RefSeq" id="WP_200815250.1">
    <property type="nucleotide sequence ID" value="NZ_FZQA01000002.1"/>
</dbReference>
<protein>
    <submittedName>
        <fullName evidence="4">Molecular chaperone IbpA, HSP20 family</fullName>
    </submittedName>
</protein>
<evidence type="ECO:0000313" key="4">
    <source>
        <dbReference type="EMBL" id="SNT72223.1"/>
    </source>
</evidence>
<feature type="domain" description="SHSP" evidence="3">
    <location>
        <begin position="21"/>
        <end position="132"/>
    </location>
</feature>
<evidence type="ECO:0000259" key="3">
    <source>
        <dbReference type="PROSITE" id="PS01031"/>
    </source>
</evidence>